<reference evidence="3 4" key="1">
    <citation type="submission" date="2019-03" db="EMBL/GenBank/DDBJ databases">
        <title>Genomics of glacier-inhabiting Cryobacterium strains.</title>
        <authorList>
            <person name="Liu Q."/>
            <person name="Xin Y.-H."/>
        </authorList>
    </citation>
    <scope>NUCLEOTIDE SEQUENCE [LARGE SCALE GENOMIC DNA]</scope>
    <source>
        <strain evidence="3 4">TMT1-1</strain>
    </source>
</reference>
<protein>
    <submittedName>
        <fullName evidence="3">WYL domain-containing protein</fullName>
    </submittedName>
</protein>
<feature type="region of interest" description="Disordered" evidence="1">
    <location>
        <begin position="1"/>
        <end position="26"/>
    </location>
</feature>
<dbReference type="InterPro" id="IPR051534">
    <property type="entry name" value="CBASS_pafABC_assoc_protein"/>
</dbReference>
<dbReference type="OrthoDB" id="8555652at2"/>
<dbReference type="InterPro" id="IPR026881">
    <property type="entry name" value="WYL_dom"/>
</dbReference>
<evidence type="ECO:0000259" key="2">
    <source>
        <dbReference type="Pfam" id="PF13280"/>
    </source>
</evidence>
<dbReference type="EMBL" id="SOGT01000005">
    <property type="protein sequence ID" value="TFD27650.1"/>
    <property type="molecule type" value="Genomic_DNA"/>
</dbReference>
<comment type="caution">
    <text evidence="3">The sequence shown here is derived from an EMBL/GenBank/DDBJ whole genome shotgun (WGS) entry which is preliminary data.</text>
</comment>
<organism evidence="3 4">
    <name type="scientific">Cryobacterium lyxosi</name>
    <dbReference type="NCBI Taxonomy" id="1259228"/>
    <lineage>
        <taxon>Bacteria</taxon>
        <taxon>Bacillati</taxon>
        <taxon>Actinomycetota</taxon>
        <taxon>Actinomycetes</taxon>
        <taxon>Micrococcales</taxon>
        <taxon>Microbacteriaceae</taxon>
        <taxon>Cryobacterium</taxon>
    </lineage>
</organism>
<evidence type="ECO:0000313" key="4">
    <source>
        <dbReference type="Proteomes" id="UP000298424"/>
    </source>
</evidence>
<dbReference type="PANTHER" id="PTHR34580:SF3">
    <property type="entry name" value="PROTEIN PAFB"/>
    <property type="match status" value="1"/>
</dbReference>
<dbReference type="AlphaFoldDB" id="A0A4R8ZGP3"/>
<sequence length="158" mass="17651">MRRRLNRWSKESPTRNCPSRRYSGDTTNRQLEPLHLVHTMGHWYLLAYSLDAADWRTFRVDRLSEAQVTDKPGYPRKPPADDLREDVTMHVASGWCLVTGTVRVHAPHAPRATVAPGSHRLGNSPASGSPSGALSVRARFPAREVEAPDSKVQTLCSQ</sequence>
<feature type="compositionally biased region" description="Low complexity" evidence="1">
    <location>
        <begin position="121"/>
        <end position="135"/>
    </location>
</feature>
<evidence type="ECO:0000313" key="3">
    <source>
        <dbReference type="EMBL" id="TFD27650.1"/>
    </source>
</evidence>
<dbReference type="Pfam" id="PF13280">
    <property type="entry name" value="WYL"/>
    <property type="match status" value="1"/>
</dbReference>
<evidence type="ECO:0000256" key="1">
    <source>
        <dbReference type="SAM" id="MobiDB-lite"/>
    </source>
</evidence>
<feature type="domain" description="WYL" evidence="2">
    <location>
        <begin position="20"/>
        <end position="68"/>
    </location>
</feature>
<dbReference type="PANTHER" id="PTHR34580">
    <property type="match status" value="1"/>
</dbReference>
<proteinExistence type="predicted"/>
<keyword evidence="4" id="KW-1185">Reference proteome</keyword>
<name>A0A4R8ZGP3_9MICO</name>
<accession>A0A4R8ZGP3</accession>
<feature type="region of interest" description="Disordered" evidence="1">
    <location>
        <begin position="112"/>
        <end position="138"/>
    </location>
</feature>
<dbReference type="Proteomes" id="UP000298424">
    <property type="component" value="Unassembled WGS sequence"/>
</dbReference>
<dbReference type="PROSITE" id="PS52050">
    <property type="entry name" value="WYL"/>
    <property type="match status" value="1"/>
</dbReference>
<gene>
    <name evidence="3" type="ORF">E3T27_04035</name>
</gene>
<dbReference type="RefSeq" id="WP_134571661.1">
    <property type="nucleotide sequence ID" value="NZ_SOGT01000005.1"/>
</dbReference>